<evidence type="ECO:0000313" key="6">
    <source>
        <dbReference type="Proteomes" id="UP000194841"/>
    </source>
</evidence>
<evidence type="ECO:0000313" key="5">
    <source>
        <dbReference type="EMBL" id="OUL56994.1"/>
    </source>
</evidence>
<dbReference type="AlphaFoldDB" id="A0A244CN17"/>
<dbReference type="SUPFAM" id="SSF50891">
    <property type="entry name" value="Cyclophilin-like"/>
    <property type="match status" value="1"/>
</dbReference>
<feature type="domain" description="Carboxyltransferase" evidence="4">
    <location>
        <begin position="5"/>
        <end position="206"/>
    </location>
</feature>
<dbReference type="PANTHER" id="PTHR34698">
    <property type="entry name" value="5-OXOPROLINASE SUBUNIT B"/>
    <property type="match status" value="1"/>
</dbReference>
<evidence type="ECO:0000256" key="1">
    <source>
        <dbReference type="ARBA" id="ARBA00022741"/>
    </source>
</evidence>
<accession>A0A244CN17</accession>
<keyword evidence="2 5" id="KW-0378">Hydrolase</keyword>
<dbReference type="InterPro" id="IPR010016">
    <property type="entry name" value="PxpB"/>
</dbReference>
<dbReference type="InterPro" id="IPR003833">
    <property type="entry name" value="CT_C_D"/>
</dbReference>
<evidence type="ECO:0000256" key="3">
    <source>
        <dbReference type="ARBA" id="ARBA00022840"/>
    </source>
</evidence>
<dbReference type="Pfam" id="PF02682">
    <property type="entry name" value="CT_C_D"/>
    <property type="match status" value="1"/>
</dbReference>
<dbReference type="OrthoDB" id="9778567at2"/>
<sequence>MLNQAKIALAGENSLIVYLAEHPSQQSCNEIAALSVKIKHLFGEHLIDIIPSYVSLLITYNALEIDHFHALSLIKLSLNNPQSTENLPVKHIRLPVFYDAPSTPDLGRIAEHQGLSKEQVISIHLAEQYDVFAIGFAPGFAFLGEVDQRIAMPRLNTPRRSVPAGAVAIADRQTAVYPSISPGGWNLIGLCPQLLFNPQSEPYLPFKVGDKVQFYRIDEADFLNLGGKI</sequence>
<dbReference type="EMBL" id="MWPV01000005">
    <property type="protein sequence ID" value="OUL56994.1"/>
    <property type="molecule type" value="Genomic_DNA"/>
</dbReference>
<reference evidence="5 6" key="1">
    <citation type="submission" date="2017-02" db="EMBL/GenBank/DDBJ databases">
        <title>Pseudoalteromonas ulvae TC14 Genome.</title>
        <authorList>
            <person name="Molmeret M."/>
        </authorList>
    </citation>
    <scope>NUCLEOTIDE SEQUENCE [LARGE SCALE GENOMIC DNA]</scope>
    <source>
        <strain evidence="5">TC14</strain>
    </source>
</reference>
<dbReference type="RefSeq" id="WP_086745248.1">
    <property type="nucleotide sequence ID" value="NZ_MWPV01000005.1"/>
</dbReference>
<proteinExistence type="predicted"/>
<dbReference type="SMART" id="SM00796">
    <property type="entry name" value="AHS1"/>
    <property type="match status" value="1"/>
</dbReference>
<dbReference type="PANTHER" id="PTHR34698:SF2">
    <property type="entry name" value="5-OXOPROLINASE SUBUNIT B"/>
    <property type="match status" value="1"/>
</dbReference>
<comment type="caution">
    <text evidence="5">The sequence shown here is derived from an EMBL/GenBank/DDBJ whole genome shotgun (WGS) entry which is preliminary data.</text>
</comment>
<dbReference type="InterPro" id="IPR029000">
    <property type="entry name" value="Cyclophilin-like_dom_sf"/>
</dbReference>
<dbReference type="GO" id="GO:0005524">
    <property type="term" value="F:ATP binding"/>
    <property type="evidence" value="ECO:0007669"/>
    <property type="project" value="UniProtKB-KW"/>
</dbReference>
<dbReference type="NCBIfam" id="TIGR00370">
    <property type="entry name" value="5-oxoprolinase subunit PxpB"/>
    <property type="match status" value="1"/>
</dbReference>
<protein>
    <submittedName>
        <fullName evidence="5">Allophanate hydrolase</fullName>
    </submittedName>
</protein>
<dbReference type="SUPFAM" id="SSF160467">
    <property type="entry name" value="PH0987 N-terminal domain-like"/>
    <property type="match status" value="1"/>
</dbReference>
<evidence type="ECO:0000256" key="2">
    <source>
        <dbReference type="ARBA" id="ARBA00022801"/>
    </source>
</evidence>
<dbReference type="Gene3D" id="3.30.1360.40">
    <property type="match status" value="1"/>
</dbReference>
<keyword evidence="3" id="KW-0067">ATP-binding</keyword>
<name>A0A244CN17_PSEDV</name>
<gene>
    <name evidence="5" type="ORF">B1199_16655</name>
</gene>
<organism evidence="5 6">
    <name type="scientific">Pseudoalteromonas ulvae</name>
    <dbReference type="NCBI Taxonomy" id="107327"/>
    <lineage>
        <taxon>Bacteria</taxon>
        <taxon>Pseudomonadati</taxon>
        <taxon>Pseudomonadota</taxon>
        <taxon>Gammaproteobacteria</taxon>
        <taxon>Alteromonadales</taxon>
        <taxon>Pseudoalteromonadaceae</taxon>
        <taxon>Pseudoalteromonas</taxon>
    </lineage>
</organism>
<keyword evidence="1" id="KW-0547">Nucleotide-binding</keyword>
<dbReference type="Proteomes" id="UP000194841">
    <property type="component" value="Unassembled WGS sequence"/>
</dbReference>
<dbReference type="GO" id="GO:0016787">
    <property type="term" value="F:hydrolase activity"/>
    <property type="evidence" value="ECO:0007669"/>
    <property type="project" value="UniProtKB-KW"/>
</dbReference>
<dbReference type="Gene3D" id="2.40.100.10">
    <property type="entry name" value="Cyclophilin-like"/>
    <property type="match status" value="1"/>
</dbReference>
<keyword evidence="6" id="KW-1185">Reference proteome</keyword>
<evidence type="ECO:0000259" key="4">
    <source>
        <dbReference type="SMART" id="SM00796"/>
    </source>
</evidence>